<sequence>MSEVLGDCSQELVDVDIQDEIILNMERVSSIARLLSTEEEEDTSDGTLLSPLDLCDTEEVPETQRSFSVLETQEDHCPGTSNGTLLVSYLQHMSLARVPAWTVLPLDPDIYFQHLPPTPQDDLQF</sequence>
<name>A0A151P7S1_ALLMI</name>
<evidence type="ECO:0000313" key="1">
    <source>
        <dbReference type="EMBL" id="KYO45073.1"/>
    </source>
</evidence>
<dbReference type="EMBL" id="AKHW03000635">
    <property type="protein sequence ID" value="KYO45073.1"/>
    <property type="molecule type" value="Genomic_DNA"/>
</dbReference>
<protein>
    <submittedName>
        <fullName evidence="1">Uncharacterized protein</fullName>
    </submittedName>
</protein>
<dbReference type="AlphaFoldDB" id="A0A151P7S1"/>
<dbReference type="Proteomes" id="UP000050525">
    <property type="component" value="Unassembled WGS sequence"/>
</dbReference>
<comment type="caution">
    <text evidence="1">The sequence shown here is derived from an EMBL/GenBank/DDBJ whole genome shotgun (WGS) entry which is preliminary data.</text>
</comment>
<evidence type="ECO:0000313" key="2">
    <source>
        <dbReference type="Proteomes" id="UP000050525"/>
    </source>
</evidence>
<organism evidence="1 2">
    <name type="scientific">Alligator mississippiensis</name>
    <name type="common">American alligator</name>
    <dbReference type="NCBI Taxonomy" id="8496"/>
    <lineage>
        <taxon>Eukaryota</taxon>
        <taxon>Metazoa</taxon>
        <taxon>Chordata</taxon>
        <taxon>Craniata</taxon>
        <taxon>Vertebrata</taxon>
        <taxon>Euteleostomi</taxon>
        <taxon>Archelosauria</taxon>
        <taxon>Archosauria</taxon>
        <taxon>Crocodylia</taxon>
        <taxon>Alligatoridae</taxon>
        <taxon>Alligatorinae</taxon>
        <taxon>Alligator</taxon>
    </lineage>
</organism>
<gene>
    <name evidence="1" type="ORF">Y1Q_0007372</name>
</gene>
<proteinExistence type="predicted"/>
<keyword evidence="2" id="KW-1185">Reference proteome</keyword>
<reference evidence="1 2" key="1">
    <citation type="journal article" date="2012" name="Genome Biol.">
        <title>Sequencing three crocodilian genomes to illuminate the evolution of archosaurs and amniotes.</title>
        <authorList>
            <person name="St John J.A."/>
            <person name="Braun E.L."/>
            <person name="Isberg S.R."/>
            <person name="Miles L.G."/>
            <person name="Chong A.Y."/>
            <person name="Gongora J."/>
            <person name="Dalzell P."/>
            <person name="Moran C."/>
            <person name="Bed'hom B."/>
            <person name="Abzhanov A."/>
            <person name="Burgess S.C."/>
            <person name="Cooksey A.M."/>
            <person name="Castoe T.A."/>
            <person name="Crawford N.G."/>
            <person name="Densmore L.D."/>
            <person name="Drew J.C."/>
            <person name="Edwards S.V."/>
            <person name="Faircloth B.C."/>
            <person name="Fujita M.K."/>
            <person name="Greenwold M.J."/>
            <person name="Hoffmann F.G."/>
            <person name="Howard J.M."/>
            <person name="Iguchi T."/>
            <person name="Janes D.E."/>
            <person name="Khan S.Y."/>
            <person name="Kohno S."/>
            <person name="de Koning A.J."/>
            <person name="Lance S.L."/>
            <person name="McCarthy F.M."/>
            <person name="McCormack J.E."/>
            <person name="Merchant M.E."/>
            <person name="Peterson D.G."/>
            <person name="Pollock D.D."/>
            <person name="Pourmand N."/>
            <person name="Raney B.J."/>
            <person name="Roessler K.A."/>
            <person name="Sanford J.R."/>
            <person name="Sawyer R.H."/>
            <person name="Schmidt C.J."/>
            <person name="Triplett E.W."/>
            <person name="Tuberville T.D."/>
            <person name="Venegas-Anaya M."/>
            <person name="Howard J.T."/>
            <person name="Jarvis E.D."/>
            <person name="Guillette L.J.Jr."/>
            <person name="Glenn T.C."/>
            <person name="Green R.E."/>
            <person name="Ray D.A."/>
        </authorList>
    </citation>
    <scope>NUCLEOTIDE SEQUENCE [LARGE SCALE GENOMIC DNA]</scope>
    <source>
        <strain evidence="1">KSC_2009_1</strain>
    </source>
</reference>
<accession>A0A151P7S1</accession>